<accession>Q9LZK3</accession>
<protein>
    <submittedName>
        <fullName evidence="2">Uncharacterized protein F26K9_50</fullName>
    </submittedName>
</protein>
<reference evidence="2" key="3">
    <citation type="submission" date="2000-03" db="EMBL/GenBank/DDBJ databases">
        <authorList>
            <person name="EU Arabidopsis sequencing project"/>
        </authorList>
    </citation>
    <scope>NUCLEOTIDE SEQUENCE</scope>
</reference>
<gene>
    <name evidence="2" type="primary">F26K9_50</name>
</gene>
<dbReference type="EMBL" id="AL162651">
    <property type="protein sequence ID" value="CAB83112.1"/>
    <property type="molecule type" value="Genomic_DNA"/>
</dbReference>
<reference evidence="2" key="2">
    <citation type="submission" date="2000-03" db="EMBL/GenBank/DDBJ databases">
        <authorList>
            <person name="Bloecker H."/>
            <person name="Mewes H.W."/>
            <person name="Rudd S."/>
            <person name="Lemcke K."/>
            <person name="Mayer K.F.X."/>
            <person name="Quetier F."/>
            <person name="Salanoubat M."/>
        </authorList>
    </citation>
    <scope>NUCLEOTIDE SEQUENCE</scope>
</reference>
<evidence type="ECO:0000256" key="1">
    <source>
        <dbReference type="SAM" id="MobiDB-lite"/>
    </source>
</evidence>
<reference key="1">
    <citation type="journal article" date="2000" name="Nature">
        <title>Sequence and analysis of chromosome 3 of the plant Arabidopsis thaliana.</title>
        <authorList>
            <consortium name="European Union Chromosome 3 Arabidopsis Sequencing Consortium"/>
            <consortium name="Institute for Genomic Research"/>
            <consortium name="Kazusa DNA Research Institute"/>
            <person name="Salanoubat M."/>
            <person name="Lemcke K."/>
            <person name="Rieger M."/>
            <person name="Ansorge W."/>
            <person name="Unseld M."/>
            <person name="Fartmann B."/>
            <person name="Valle G."/>
            <person name="Blocker H."/>
            <person name="Perez-Alonso M."/>
            <person name="Obermaier B."/>
            <person name="Delseny M."/>
            <person name="Boutry M."/>
            <person name="Grivell L.A."/>
            <person name="Mache R."/>
            <person name="Puigdomenech P."/>
            <person name="De Simone V."/>
            <person name="Choisne N."/>
            <person name="Artiguenave F."/>
            <person name="Robert C."/>
            <person name="Brottier P."/>
            <person name="Wincker P."/>
            <person name="Cattolico L."/>
            <person name="Weissenbach J."/>
            <person name="Saurin W."/>
            <person name="Quetier F."/>
            <person name="Schafer M."/>
            <person name="Muller-Auer S."/>
            <person name="Gabel C."/>
            <person name="Fuchs M."/>
            <person name="Benes V."/>
            <person name="Wurmbach E."/>
            <person name="Drzonek H."/>
            <person name="Erfle H."/>
            <person name="Jordan N."/>
            <person name="Bangert S."/>
            <person name="Wiedelmann R."/>
            <person name="Kranz H."/>
            <person name="Voss H."/>
            <person name="Holland R."/>
            <person name="Brandt P."/>
            <person name="Nyakatura G."/>
            <person name="Vezzi A."/>
            <person name="D'Angelo M."/>
            <person name="Pallavicini A."/>
            <person name="Toppo S."/>
            <person name="Simionati B."/>
            <person name="Conrad A."/>
            <person name="Hornischer K."/>
            <person name="Kauer G."/>
            <person name="Lohnert T.H."/>
            <person name="Nordsiek G."/>
            <person name="Reichelt J."/>
            <person name="Scharfe M."/>
            <person name="Schon O."/>
            <person name="Bargues M."/>
            <person name="Terol J."/>
            <person name="Climent J."/>
            <person name="Navarro P."/>
            <person name="Collado C."/>
            <person name="Perez-Perez A."/>
            <person name="Ottenwalder B."/>
            <person name="Duchemin D."/>
            <person name="Cooke R."/>
            <person name="Laudie M."/>
            <person name="Berger-Llauro C."/>
            <person name="Purnelle B."/>
            <person name="Masuy D."/>
            <person name="de Haan M."/>
            <person name="Maarse A.C."/>
            <person name="Alcaraz J.P."/>
            <person name="Cottet A."/>
            <person name="Casacuberta E."/>
            <person name="Monfort A."/>
            <person name="Argiriou A."/>
            <person name="flores M."/>
            <person name="Liguori R."/>
            <person name="Vitale D."/>
            <person name="Mannhaupt G."/>
            <person name="Haase D."/>
            <person name="Schoof H."/>
            <person name="Rudd S."/>
            <person name="Zaccaria P."/>
            <person name="Mewes H.W."/>
            <person name="Mayer K.F."/>
            <person name="Kaul S."/>
            <person name="Town C.D."/>
            <person name="Koo H.L."/>
            <person name="Tallon L.J."/>
            <person name="Jenkins J."/>
            <person name="Rooney T."/>
            <person name="Rizzo M."/>
            <person name="Walts A."/>
            <person name="Utterback T."/>
            <person name="Fujii C.Y."/>
            <person name="Shea T.P."/>
            <person name="Creasy T.H."/>
            <person name="Haas B."/>
            <person name="Maiti R."/>
            <person name="Wu D."/>
            <person name="Peterson J."/>
            <person name="Van Aken S."/>
            <person name="Pai G."/>
            <person name="Militscher J."/>
            <person name="Sellers P."/>
            <person name="Gill J.E."/>
            <person name="Feldblyum T.V."/>
            <person name="Preuss D."/>
            <person name="Lin X."/>
            <person name="Nierman W.C."/>
            <person name="Salzberg S.L."/>
            <person name="White O."/>
            <person name="Venter J.C."/>
            <person name="Fraser C.M."/>
            <person name="Kaneko T."/>
            <person name="Nakamura Y."/>
            <person name="Sato S."/>
            <person name="Kato T."/>
            <person name="Asamizu E."/>
            <person name="Sasamoto S."/>
            <person name="Kimura T."/>
            <person name="Idesawa K."/>
            <person name="Kawashima K."/>
            <person name="Kishida Y."/>
            <person name="Kiyokawa C."/>
            <person name="Kohara M."/>
            <person name="Matsumoto M."/>
            <person name="Matsuno A."/>
            <person name="Muraki A."/>
            <person name="Nakayama S."/>
            <person name="Nakazaki N."/>
            <person name="Shinpo S."/>
            <person name="Takeuchi C."/>
            <person name="Wada T."/>
            <person name="Watanabe A."/>
            <person name="Yamada M."/>
            <person name="Yasuda M."/>
            <person name="Tabata S."/>
        </authorList>
    </citation>
    <scope>NUCLEOTIDE SEQUENCE [LARGE SCALE GENOMIC DNA]</scope>
    <source>
        <strain>cv. Columbia</strain>
    </source>
</reference>
<dbReference type="PIR" id="T48051">
    <property type="entry name" value="T48051"/>
</dbReference>
<sequence>MIELEYLGACKAEGLGDGPIMKLYIYVVIEEDNLVHRGSIKGNKMNVVVKVTEITYGNSMVLDHGWIDTLNKKWDLVHCIEVSLGEIAAISKRISQDSLETIAFEFLLVGRFSDGNRILNSLKLSGNGVGIKLFNCGFHSSPQCCTSESDVGVKTHAPALFSHLEDDYFSELGPVEKEVDENVIVKMLTEKPVISLKTKGNKKKKTKKQELASDSISKPKLLTEKPEVSWKVNGKKKTEANASSPAKDATDSKVSFSKPTKSSSQVQDQKSKSQKKISPSSEPENETISKGSATSNTLSSVLVIRIGNLNSKTADSLIHSMCFSIGPLEGLTRVNEDTVDVLFRLKDLKEADSILEELNDATVDNSQWTAEIVLEAEEASKNQMGMRITSCLEDLDKQLLMQRILGKDLEVLLHSVMHLENHPMARGRD</sequence>
<proteinExistence type="predicted"/>
<evidence type="ECO:0000313" key="2">
    <source>
        <dbReference type="EMBL" id="CAB83112.1"/>
    </source>
</evidence>
<dbReference type="AlphaFoldDB" id="Q9LZK3"/>
<organism evidence="2">
    <name type="scientific">Arabidopsis thaliana</name>
    <name type="common">Mouse-ear cress</name>
    <dbReference type="NCBI Taxonomy" id="3702"/>
    <lineage>
        <taxon>Eukaryota</taxon>
        <taxon>Viridiplantae</taxon>
        <taxon>Streptophyta</taxon>
        <taxon>Embryophyta</taxon>
        <taxon>Tracheophyta</taxon>
        <taxon>Spermatophyta</taxon>
        <taxon>Magnoliopsida</taxon>
        <taxon>eudicotyledons</taxon>
        <taxon>Gunneridae</taxon>
        <taxon>Pentapetalae</taxon>
        <taxon>rosids</taxon>
        <taxon>malvids</taxon>
        <taxon>Brassicales</taxon>
        <taxon>Brassicaceae</taxon>
        <taxon>Camelineae</taxon>
        <taxon>Arabidopsis</taxon>
    </lineage>
</organism>
<dbReference type="ExpressionAtlas" id="Q9LZK3">
    <property type="expression patterns" value="baseline and differential"/>
</dbReference>
<name>Q9LZK3_ARATH</name>
<feature type="region of interest" description="Disordered" evidence="1">
    <location>
        <begin position="198"/>
        <end position="292"/>
    </location>
</feature>